<dbReference type="InterPro" id="IPR052161">
    <property type="entry name" value="Mycobact_Acyl-CoA_DH"/>
</dbReference>
<dbReference type="Pfam" id="PF00441">
    <property type="entry name" value="Acyl-CoA_dh_1"/>
    <property type="match status" value="1"/>
</dbReference>
<evidence type="ECO:0000256" key="2">
    <source>
        <dbReference type="ARBA" id="ARBA00009347"/>
    </source>
</evidence>
<dbReference type="InterPro" id="IPR006091">
    <property type="entry name" value="Acyl-CoA_Oxase/DH_mid-dom"/>
</dbReference>
<comment type="caution">
    <text evidence="10">The sequence shown here is derived from an EMBL/GenBank/DDBJ whole genome shotgun (WGS) entry which is preliminary data.</text>
</comment>
<dbReference type="SUPFAM" id="SSF47203">
    <property type="entry name" value="Acyl-CoA dehydrogenase C-terminal domain-like"/>
    <property type="match status" value="1"/>
</dbReference>
<evidence type="ECO:0000259" key="7">
    <source>
        <dbReference type="Pfam" id="PF00441"/>
    </source>
</evidence>
<dbReference type="InterPro" id="IPR036250">
    <property type="entry name" value="AcylCo_DH-like_C"/>
</dbReference>
<dbReference type="PANTHER" id="PTHR43292:SF3">
    <property type="entry name" value="ACYL-COA DEHYDROGENASE FADE29"/>
    <property type="match status" value="1"/>
</dbReference>
<dbReference type="InterPro" id="IPR009075">
    <property type="entry name" value="AcylCo_DH/oxidase_C"/>
</dbReference>
<keyword evidence="11" id="KW-1185">Reference proteome</keyword>
<dbReference type="InterPro" id="IPR046373">
    <property type="entry name" value="Acyl-CoA_Oxase/DH_mid-dom_sf"/>
</dbReference>
<evidence type="ECO:0000256" key="6">
    <source>
        <dbReference type="RuleBase" id="RU362125"/>
    </source>
</evidence>
<feature type="domain" description="Acyl-CoA oxidase/dehydrogenase middle" evidence="8">
    <location>
        <begin position="130"/>
        <end position="224"/>
    </location>
</feature>
<evidence type="ECO:0000259" key="9">
    <source>
        <dbReference type="Pfam" id="PF02771"/>
    </source>
</evidence>
<evidence type="ECO:0000313" key="10">
    <source>
        <dbReference type="EMBL" id="GGM98025.1"/>
    </source>
</evidence>
<proteinExistence type="inferred from homology"/>
<dbReference type="EMBL" id="BMML01000003">
    <property type="protein sequence ID" value="GGM98025.1"/>
    <property type="molecule type" value="Genomic_DNA"/>
</dbReference>
<dbReference type="FunFam" id="2.40.110.10:FF:000011">
    <property type="entry name" value="Acyl-CoA dehydrogenase FadE34"/>
    <property type="match status" value="1"/>
</dbReference>
<reference evidence="10" key="1">
    <citation type="journal article" date="2014" name="Int. J. Syst. Evol. Microbiol.">
        <title>Complete genome sequence of Corynebacterium casei LMG S-19264T (=DSM 44701T), isolated from a smear-ripened cheese.</title>
        <authorList>
            <consortium name="US DOE Joint Genome Institute (JGI-PGF)"/>
            <person name="Walter F."/>
            <person name="Albersmeier A."/>
            <person name="Kalinowski J."/>
            <person name="Ruckert C."/>
        </authorList>
    </citation>
    <scope>NUCLEOTIDE SEQUENCE</scope>
    <source>
        <strain evidence="10">CGMCC 4.7110</strain>
    </source>
</reference>
<dbReference type="Pfam" id="PF02770">
    <property type="entry name" value="Acyl-CoA_dh_M"/>
    <property type="match status" value="1"/>
</dbReference>
<dbReference type="PANTHER" id="PTHR43292">
    <property type="entry name" value="ACYL-COA DEHYDROGENASE"/>
    <property type="match status" value="1"/>
</dbReference>
<gene>
    <name evidence="10" type="ORF">GCM10011578_018710</name>
</gene>
<feature type="domain" description="Acyl-CoA dehydrogenase/oxidase C-terminal" evidence="7">
    <location>
        <begin position="236"/>
        <end position="379"/>
    </location>
</feature>
<dbReference type="Gene3D" id="2.40.110.10">
    <property type="entry name" value="Butyryl-CoA Dehydrogenase, subunit A, domain 2"/>
    <property type="match status" value="1"/>
</dbReference>
<dbReference type="InterPro" id="IPR013786">
    <property type="entry name" value="AcylCoA_DH/ox_N"/>
</dbReference>
<name>A0A918CNT5_9ACTN</name>
<sequence>MTAKTGPYDGPGGLGRFQTELTAWLDENDAFFPRRAAGMSLAGEVARSRANQHRLWQAGWLRHGWPESVGGMGGSRLFRAAVTEEAARRGLYYDTLAAVGEVLGPTVIEAAPDLARRYITPFLDGTEGWCQGFSEPEAGSDLASLRCRAVDAGDHWVVDGQKLWTSYAQFASRMVLLARTGTTEDRHRGITALLVDMGSPGMTVRPLHGINDMAEFSETFFDSVRVPKDRVIGEVNGGWSVAMRMLRSERGGIFWMLSAWLLEELERLAGTAGLTAADDEAVGRLFATVAALRARSWTTQHRLAADGIETPETSIDKILMATAEQELFDLVRTSLDGVLEFADTDEAVWLRSSYMYSRAASVYGGTAEIQRNIVADQLLGLRGA</sequence>
<evidence type="ECO:0000256" key="5">
    <source>
        <dbReference type="ARBA" id="ARBA00023002"/>
    </source>
</evidence>
<dbReference type="RefSeq" id="WP_189262116.1">
    <property type="nucleotide sequence ID" value="NZ_BMML01000003.1"/>
</dbReference>
<accession>A0A918CNT5</accession>
<keyword evidence="4 6" id="KW-0274">FAD</keyword>
<feature type="domain" description="Acyl-CoA dehydrogenase/oxidase N-terminal" evidence="9">
    <location>
        <begin position="51"/>
        <end position="125"/>
    </location>
</feature>
<dbReference type="InterPro" id="IPR009100">
    <property type="entry name" value="AcylCoA_DH/oxidase_NM_dom_sf"/>
</dbReference>
<dbReference type="AlphaFoldDB" id="A0A918CNT5"/>
<dbReference type="GO" id="GO:0016627">
    <property type="term" value="F:oxidoreductase activity, acting on the CH-CH group of donors"/>
    <property type="evidence" value="ECO:0007669"/>
    <property type="project" value="InterPro"/>
</dbReference>
<dbReference type="Proteomes" id="UP000653411">
    <property type="component" value="Unassembled WGS sequence"/>
</dbReference>
<dbReference type="Gene3D" id="1.20.140.10">
    <property type="entry name" value="Butyryl-CoA Dehydrogenase, subunit A, domain 3"/>
    <property type="match status" value="1"/>
</dbReference>
<evidence type="ECO:0000313" key="11">
    <source>
        <dbReference type="Proteomes" id="UP000653411"/>
    </source>
</evidence>
<protein>
    <submittedName>
        <fullName evidence="10">Acyl-CoA dehydrogenase</fullName>
    </submittedName>
</protein>
<reference evidence="10" key="2">
    <citation type="submission" date="2020-09" db="EMBL/GenBank/DDBJ databases">
        <authorList>
            <person name="Sun Q."/>
            <person name="Zhou Y."/>
        </authorList>
    </citation>
    <scope>NUCLEOTIDE SEQUENCE</scope>
    <source>
        <strain evidence="10">CGMCC 4.7110</strain>
    </source>
</reference>
<comment type="similarity">
    <text evidence="2 6">Belongs to the acyl-CoA dehydrogenase family.</text>
</comment>
<dbReference type="Pfam" id="PF02771">
    <property type="entry name" value="Acyl-CoA_dh_N"/>
    <property type="match status" value="1"/>
</dbReference>
<keyword evidence="3 6" id="KW-0285">Flavoprotein</keyword>
<evidence type="ECO:0000256" key="3">
    <source>
        <dbReference type="ARBA" id="ARBA00022630"/>
    </source>
</evidence>
<organism evidence="10 11">
    <name type="scientific">Streptomyces fuscichromogenes</name>
    <dbReference type="NCBI Taxonomy" id="1324013"/>
    <lineage>
        <taxon>Bacteria</taxon>
        <taxon>Bacillati</taxon>
        <taxon>Actinomycetota</taxon>
        <taxon>Actinomycetes</taxon>
        <taxon>Kitasatosporales</taxon>
        <taxon>Streptomycetaceae</taxon>
        <taxon>Streptomyces</taxon>
    </lineage>
</organism>
<dbReference type="Gene3D" id="1.10.540.10">
    <property type="entry name" value="Acyl-CoA dehydrogenase/oxidase, N-terminal domain"/>
    <property type="match status" value="1"/>
</dbReference>
<dbReference type="GO" id="GO:0005886">
    <property type="term" value="C:plasma membrane"/>
    <property type="evidence" value="ECO:0007669"/>
    <property type="project" value="TreeGrafter"/>
</dbReference>
<dbReference type="GO" id="GO:0050660">
    <property type="term" value="F:flavin adenine dinucleotide binding"/>
    <property type="evidence" value="ECO:0007669"/>
    <property type="project" value="InterPro"/>
</dbReference>
<dbReference type="SUPFAM" id="SSF56645">
    <property type="entry name" value="Acyl-CoA dehydrogenase NM domain-like"/>
    <property type="match status" value="1"/>
</dbReference>
<evidence type="ECO:0000256" key="1">
    <source>
        <dbReference type="ARBA" id="ARBA00001974"/>
    </source>
</evidence>
<evidence type="ECO:0000256" key="4">
    <source>
        <dbReference type="ARBA" id="ARBA00022827"/>
    </source>
</evidence>
<keyword evidence="5 6" id="KW-0560">Oxidoreductase</keyword>
<evidence type="ECO:0000259" key="8">
    <source>
        <dbReference type="Pfam" id="PF02770"/>
    </source>
</evidence>
<dbReference type="InterPro" id="IPR037069">
    <property type="entry name" value="AcylCoA_DH/ox_N_sf"/>
</dbReference>
<comment type="cofactor">
    <cofactor evidence="1 6">
        <name>FAD</name>
        <dbReference type="ChEBI" id="CHEBI:57692"/>
    </cofactor>
</comment>